<feature type="transmembrane region" description="Helical" evidence="7">
    <location>
        <begin position="337"/>
        <end position="358"/>
    </location>
</feature>
<accession>A0A365YEQ1</accession>
<feature type="compositionally biased region" description="Basic and acidic residues" evidence="6">
    <location>
        <begin position="215"/>
        <end position="224"/>
    </location>
</feature>
<dbReference type="Pfam" id="PF04024">
    <property type="entry name" value="PspC"/>
    <property type="match status" value="1"/>
</dbReference>
<feature type="compositionally biased region" description="Polar residues" evidence="6">
    <location>
        <begin position="157"/>
        <end position="171"/>
    </location>
</feature>
<comment type="subcellular location">
    <subcellularLocation>
        <location evidence="1">Cell membrane</location>
        <topology evidence="1">Single-pass membrane protein</topology>
    </subcellularLocation>
</comment>
<sequence length="473" mass="50307">MRNQSPGHEDKFFAQMRKLKIVRQESKWIGGVAAGIAERFGIDVVLVRGVLVALSILGGVGLVLYGIAWALLPDTEDRIHLERAINKEWTSGMTGALITVVLGIFPAPWFLDSLAPILWPIAIVAAIVFLIFKRRNTKYDGSRPGATYRPAPEDSSPAGTTQHTAQGSGETLTGTVVEKTWRSENTSFSAQASVPGHEPAGADQFDFTQTSTSASEEHTMESEKPGPSGPQEGSASTSRPDADYTTPFEHQAYPPRPNPSKQAKEARRARLAPPVPGWIATTIVGLTVLVIAAVLSIDYLNVVELPGNGWSVALACGLLLVGLSLILISATKRTSGGLLGLAIPLLVLTVIFGGSNLASGHQSMVHTDGSDHSYSAVFSNSTLDLTDKQDITSDTTVDVSSVFSKLELKLPDNVPVKIKSDGVFISDLEGQLPQDLRQLPADAPTLTVDIDGVFSSFESTVSTGPGNATNPQF</sequence>
<proteinExistence type="predicted"/>
<feature type="transmembrane region" description="Helical" evidence="7">
    <location>
        <begin position="309"/>
        <end position="330"/>
    </location>
</feature>
<dbReference type="Proteomes" id="UP000252167">
    <property type="component" value="Unassembled WGS sequence"/>
</dbReference>
<keyword evidence="10" id="KW-1185">Reference proteome</keyword>
<comment type="caution">
    <text evidence="9">The sequence shown here is derived from an EMBL/GenBank/DDBJ whole genome shotgun (WGS) entry which is preliminary data.</text>
</comment>
<evidence type="ECO:0000256" key="7">
    <source>
        <dbReference type="SAM" id="Phobius"/>
    </source>
</evidence>
<evidence type="ECO:0000256" key="6">
    <source>
        <dbReference type="SAM" id="MobiDB-lite"/>
    </source>
</evidence>
<dbReference type="AlphaFoldDB" id="A0A365YEQ1"/>
<protein>
    <recommendedName>
        <fullName evidence="8">Phage shock protein PspC N-terminal domain-containing protein</fullName>
    </recommendedName>
</protein>
<dbReference type="PANTHER" id="PTHR33885:SF3">
    <property type="entry name" value="PHAGE SHOCK PROTEIN C"/>
    <property type="match status" value="1"/>
</dbReference>
<keyword evidence="2" id="KW-1003">Cell membrane</keyword>
<dbReference type="PANTHER" id="PTHR33885">
    <property type="entry name" value="PHAGE SHOCK PROTEIN C"/>
    <property type="match status" value="1"/>
</dbReference>
<feature type="transmembrane region" description="Helical" evidence="7">
    <location>
        <begin position="277"/>
        <end position="297"/>
    </location>
</feature>
<evidence type="ECO:0000256" key="4">
    <source>
        <dbReference type="ARBA" id="ARBA00022989"/>
    </source>
</evidence>
<dbReference type="InterPro" id="IPR007168">
    <property type="entry name" value="Phageshock_PspC_N"/>
</dbReference>
<gene>
    <name evidence="9" type="ORF">C1H84_11170</name>
</gene>
<keyword evidence="4 7" id="KW-1133">Transmembrane helix</keyword>
<reference evidence="9 10" key="1">
    <citation type="submission" date="2018-01" db="EMBL/GenBank/DDBJ databases">
        <title>Glutamicibacter soli strain NHPC-3 Whole genome sequence and assembly.</title>
        <authorList>
            <person name="Choudhury P."/>
            <person name="Gupta D."/>
            <person name="Sengupta K."/>
            <person name="Jawed A."/>
            <person name="Sultana N."/>
            <person name="Saha P."/>
        </authorList>
    </citation>
    <scope>NUCLEOTIDE SEQUENCE [LARGE SCALE GENOMIC DNA]</scope>
    <source>
        <strain evidence="9 10">NHPC-3</strain>
    </source>
</reference>
<name>A0A365YEQ1_9MICC</name>
<evidence type="ECO:0000313" key="9">
    <source>
        <dbReference type="EMBL" id="RBM00504.1"/>
    </source>
</evidence>
<keyword evidence="3 7" id="KW-0812">Transmembrane</keyword>
<evidence type="ECO:0000256" key="5">
    <source>
        <dbReference type="ARBA" id="ARBA00023136"/>
    </source>
</evidence>
<evidence type="ECO:0000259" key="8">
    <source>
        <dbReference type="Pfam" id="PF04024"/>
    </source>
</evidence>
<organism evidence="9 10">
    <name type="scientific">Glutamicibacter soli</name>
    <dbReference type="NCBI Taxonomy" id="453836"/>
    <lineage>
        <taxon>Bacteria</taxon>
        <taxon>Bacillati</taxon>
        <taxon>Actinomycetota</taxon>
        <taxon>Actinomycetes</taxon>
        <taxon>Micrococcales</taxon>
        <taxon>Micrococcaceae</taxon>
        <taxon>Glutamicibacter</taxon>
    </lineage>
</organism>
<feature type="region of interest" description="Disordered" evidence="6">
    <location>
        <begin position="140"/>
        <end position="171"/>
    </location>
</feature>
<feature type="domain" description="Phage shock protein PspC N-terminal" evidence="8">
    <location>
        <begin position="21"/>
        <end position="74"/>
    </location>
</feature>
<evidence type="ECO:0000256" key="1">
    <source>
        <dbReference type="ARBA" id="ARBA00004162"/>
    </source>
</evidence>
<feature type="transmembrane region" description="Helical" evidence="7">
    <location>
        <begin position="93"/>
        <end position="111"/>
    </location>
</feature>
<dbReference type="EMBL" id="POAF01000005">
    <property type="protein sequence ID" value="RBM00504.1"/>
    <property type="molecule type" value="Genomic_DNA"/>
</dbReference>
<dbReference type="InterPro" id="IPR052027">
    <property type="entry name" value="PspC"/>
</dbReference>
<feature type="region of interest" description="Disordered" evidence="6">
    <location>
        <begin position="210"/>
        <end position="269"/>
    </location>
</feature>
<feature type="transmembrane region" description="Helical" evidence="7">
    <location>
        <begin position="117"/>
        <end position="133"/>
    </location>
</feature>
<dbReference type="RefSeq" id="WP_113607443.1">
    <property type="nucleotide sequence ID" value="NZ_CM125969.1"/>
</dbReference>
<feature type="transmembrane region" description="Helical" evidence="7">
    <location>
        <begin position="50"/>
        <end position="72"/>
    </location>
</feature>
<keyword evidence="5 7" id="KW-0472">Membrane</keyword>
<dbReference type="GO" id="GO:0005886">
    <property type="term" value="C:plasma membrane"/>
    <property type="evidence" value="ECO:0007669"/>
    <property type="project" value="UniProtKB-SubCell"/>
</dbReference>
<evidence type="ECO:0000256" key="2">
    <source>
        <dbReference type="ARBA" id="ARBA00022475"/>
    </source>
</evidence>
<evidence type="ECO:0000313" key="10">
    <source>
        <dbReference type="Proteomes" id="UP000252167"/>
    </source>
</evidence>
<evidence type="ECO:0000256" key="3">
    <source>
        <dbReference type="ARBA" id="ARBA00022692"/>
    </source>
</evidence>